<accession>A0A2P2Q1X9</accession>
<organism evidence="1">
    <name type="scientific">Rhizophora mucronata</name>
    <name type="common">Asiatic mangrove</name>
    <dbReference type="NCBI Taxonomy" id="61149"/>
    <lineage>
        <taxon>Eukaryota</taxon>
        <taxon>Viridiplantae</taxon>
        <taxon>Streptophyta</taxon>
        <taxon>Embryophyta</taxon>
        <taxon>Tracheophyta</taxon>
        <taxon>Spermatophyta</taxon>
        <taxon>Magnoliopsida</taxon>
        <taxon>eudicotyledons</taxon>
        <taxon>Gunneridae</taxon>
        <taxon>Pentapetalae</taxon>
        <taxon>rosids</taxon>
        <taxon>fabids</taxon>
        <taxon>Malpighiales</taxon>
        <taxon>Rhizophoraceae</taxon>
        <taxon>Rhizophora</taxon>
    </lineage>
</organism>
<protein>
    <submittedName>
        <fullName evidence="1">Uncharacterized protein</fullName>
    </submittedName>
</protein>
<proteinExistence type="predicted"/>
<evidence type="ECO:0000313" key="1">
    <source>
        <dbReference type="EMBL" id="MBX61010.1"/>
    </source>
</evidence>
<sequence>MKDMIYSHQLHCNSSRLL</sequence>
<dbReference type="EMBL" id="GGEC01080526">
    <property type="protein sequence ID" value="MBX61010.1"/>
    <property type="molecule type" value="Transcribed_RNA"/>
</dbReference>
<dbReference type="AlphaFoldDB" id="A0A2P2Q1X9"/>
<name>A0A2P2Q1X9_RHIMU</name>
<reference evidence="1" key="1">
    <citation type="submission" date="2018-02" db="EMBL/GenBank/DDBJ databases">
        <title>Rhizophora mucronata_Transcriptome.</title>
        <authorList>
            <person name="Meera S.P."/>
            <person name="Sreeshan A."/>
            <person name="Augustine A."/>
        </authorList>
    </citation>
    <scope>NUCLEOTIDE SEQUENCE</scope>
    <source>
        <tissue evidence="1">Leaf</tissue>
    </source>
</reference>